<dbReference type="EMBL" id="PP542043">
    <property type="protein sequence ID" value="XDO01942.1"/>
    <property type="molecule type" value="Genomic_DNA"/>
</dbReference>
<feature type="compositionally biased region" description="Polar residues" evidence="1">
    <location>
        <begin position="88"/>
        <end position="98"/>
    </location>
</feature>
<gene>
    <name evidence="2" type="ORF">FloV-SA2_00123</name>
</gene>
<accession>A0AB39J848</accession>
<evidence type="ECO:0000256" key="1">
    <source>
        <dbReference type="SAM" id="MobiDB-lite"/>
    </source>
</evidence>
<reference evidence="2" key="1">
    <citation type="submission" date="2024-03" db="EMBL/GenBank/DDBJ databases">
        <title>Eukaryotic viruses encode the ribosomal protein eL40.</title>
        <authorList>
            <person name="Thomy J."/>
            <person name="Schvarcz C.R."/>
            <person name="McBeain K.A."/>
            <person name="Edwards K.F."/>
            <person name="Steward G.F."/>
        </authorList>
    </citation>
    <scope>NUCLEOTIDE SEQUENCE</scope>
    <source>
        <strain evidence="2">FloV-SA2</strain>
    </source>
</reference>
<evidence type="ECO:0000313" key="2">
    <source>
        <dbReference type="EMBL" id="XDO01942.1"/>
    </source>
</evidence>
<organism evidence="2">
    <name type="scientific">Florenciella sp. virus SA2</name>
    <dbReference type="NCBI Taxonomy" id="3240092"/>
    <lineage>
        <taxon>Viruses</taxon>
    </lineage>
</organism>
<proteinExistence type="predicted"/>
<protein>
    <submittedName>
        <fullName evidence="2">Uncharacterized protein</fullName>
    </submittedName>
</protein>
<feature type="region of interest" description="Disordered" evidence="1">
    <location>
        <begin position="88"/>
        <end position="112"/>
    </location>
</feature>
<name>A0AB39J848_9VIRU</name>
<sequence>MQKEPNTLQQNLKGEPYYAGTNTYELINQYIHTDEFQNVTRKISNMINSSVVPNKNGQTPAIDNKGQMYYWSNDRESVRADLPIDYDQSQTSAPTLDTTPAPIQKKNPAVSASVSVLTEEPNNPPAPATGNPALPFSATNLETGRTNLKNTPSAEAAAAAEEAEGIPRGFTANNLVNEKAKLKKVAKENNPNVIKQTGQETQKGLLTDPSAIRMLNNAKKIASRRAAIAGDKNETNGFNTENED</sequence>